<keyword evidence="2" id="KW-1133">Transmembrane helix</keyword>
<dbReference type="EMBL" id="JAULSU010000007">
    <property type="protein sequence ID" value="KAK0610795.1"/>
    <property type="molecule type" value="Genomic_DNA"/>
</dbReference>
<organism evidence="3 4">
    <name type="scientific">Immersiella caudata</name>
    <dbReference type="NCBI Taxonomy" id="314043"/>
    <lineage>
        <taxon>Eukaryota</taxon>
        <taxon>Fungi</taxon>
        <taxon>Dikarya</taxon>
        <taxon>Ascomycota</taxon>
        <taxon>Pezizomycotina</taxon>
        <taxon>Sordariomycetes</taxon>
        <taxon>Sordariomycetidae</taxon>
        <taxon>Sordariales</taxon>
        <taxon>Lasiosphaeriaceae</taxon>
        <taxon>Immersiella</taxon>
    </lineage>
</organism>
<gene>
    <name evidence="3" type="ORF">B0T14DRAFT_314164</name>
</gene>
<dbReference type="Proteomes" id="UP001175000">
    <property type="component" value="Unassembled WGS sequence"/>
</dbReference>
<keyword evidence="2" id="KW-0472">Membrane</keyword>
<feature type="transmembrane region" description="Helical" evidence="2">
    <location>
        <begin position="45"/>
        <end position="66"/>
    </location>
</feature>
<keyword evidence="4" id="KW-1185">Reference proteome</keyword>
<protein>
    <submittedName>
        <fullName evidence="3">Uncharacterized protein</fullName>
    </submittedName>
</protein>
<name>A0AA39WBV4_9PEZI</name>
<keyword evidence="2" id="KW-0812">Transmembrane</keyword>
<evidence type="ECO:0000256" key="2">
    <source>
        <dbReference type="SAM" id="Phobius"/>
    </source>
</evidence>
<evidence type="ECO:0000313" key="4">
    <source>
        <dbReference type="Proteomes" id="UP001175000"/>
    </source>
</evidence>
<dbReference type="AlphaFoldDB" id="A0AA39WBV4"/>
<reference evidence="3" key="1">
    <citation type="submission" date="2023-06" db="EMBL/GenBank/DDBJ databases">
        <title>Genome-scale phylogeny and comparative genomics of the fungal order Sordariales.</title>
        <authorList>
            <consortium name="Lawrence Berkeley National Laboratory"/>
            <person name="Hensen N."/>
            <person name="Bonometti L."/>
            <person name="Westerberg I."/>
            <person name="Brannstrom I.O."/>
            <person name="Guillou S."/>
            <person name="Cros-Aarteil S."/>
            <person name="Calhoun S."/>
            <person name="Haridas S."/>
            <person name="Kuo A."/>
            <person name="Mondo S."/>
            <person name="Pangilinan J."/>
            <person name="Riley R."/>
            <person name="Labutti K."/>
            <person name="Andreopoulos B."/>
            <person name="Lipzen A."/>
            <person name="Chen C."/>
            <person name="Yanf M."/>
            <person name="Daum C."/>
            <person name="Ng V."/>
            <person name="Clum A."/>
            <person name="Steindorff A."/>
            <person name="Ohm R."/>
            <person name="Martin F."/>
            <person name="Silar P."/>
            <person name="Natvig D."/>
            <person name="Lalanne C."/>
            <person name="Gautier V."/>
            <person name="Ament-Velasquez S.L."/>
            <person name="Kruys A."/>
            <person name="Hutchinson M.I."/>
            <person name="Powell A.J."/>
            <person name="Barry K."/>
            <person name="Miller A.N."/>
            <person name="Grigoriev I.V."/>
            <person name="Debuchy R."/>
            <person name="Gladieux P."/>
            <person name="Thoren M.H."/>
            <person name="Johannesson H."/>
        </authorList>
    </citation>
    <scope>NUCLEOTIDE SEQUENCE</scope>
    <source>
        <strain evidence="3">CBS 606.72</strain>
    </source>
</reference>
<comment type="caution">
    <text evidence="3">The sequence shown here is derived from an EMBL/GenBank/DDBJ whole genome shotgun (WGS) entry which is preliminary data.</text>
</comment>
<accession>A0AA39WBV4</accession>
<evidence type="ECO:0000256" key="1">
    <source>
        <dbReference type="SAM" id="MobiDB-lite"/>
    </source>
</evidence>
<feature type="region of interest" description="Disordered" evidence="1">
    <location>
        <begin position="517"/>
        <end position="545"/>
    </location>
</feature>
<sequence length="683" mass="76343">MSDTAASKCAERENSTDCLLRLLLQTIEDQAVTDDAKFDWDPVTFAFTVVIGFFAALFALVTIYQATLAAGPGRRKCNHRAIGYWATKTKREWSWNELNRLSIATTPVLRAKDVLEMVRESEGREEMFDAKDTKAASSGSESRPPAATWLRFLNHAGLEGLARQCKYVEHTTADYLAGDLLAVPAYADIGFIVAAGAASGGLSYRNDWDPTVAVYPAIRSAEFQFDFRQHPTLGTVGVFSRHGNAARPERNPISNSMAIDQLRFTLECSLGELRYVKPPAYVSTTPQSLICRTVADGGKGLKDESLRHHPSLHDHGSDGLPCLDYPPRVADDHGLEWMMETETPGYVPVIFPSRPTSRKASALAMLALNGGFWSSRNAQGSRFPQIVNPVEEPLRVRWSLETVEGLDESKLENGETTLRESRQRKLGLIPAGQHDASFDLFHELLDWTWLILRDFDDFETAFDNSMDTLEQKCLRVRFLLQIQQLDRVLASGLTEEDLRCRTCRILQTTLMVMRIDHATSPNRGGKRPSFAGRDDEAPEQATSQAGADIVQRHQHALNAIQGVLNAFPDLGHDDPTLLDSSFARDIFRRFRLHPISEQILAFVPHDDAHPDFDRLRLANNQFRVLRAFMSSVMNERSDSTNAVMGMDDIIIWRAVLIAALYWTAPDNSDSLSSGVWSHIVPII</sequence>
<evidence type="ECO:0000313" key="3">
    <source>
        <dbReference type="EMBL" id="KAK0610795.1"/>
    </source>
</evidence>
<proteinExistence type="predicted"/>